<dbReference type="Proteomes" id="UP001519287">
    <property type="component" value="Unassembled WGS sequence"/>
</dbReference>
<feature type="compositionally biased region" description="Basic and acidic residues" evidence="1">
    <location>
        <begin position="13"/>
        <end position="24"/>
    </location>
</feature>
<evidence type="ECO:0000313" key="2">
    <source>
        <dbReference type="EMBL" id="MBP1996137.1"/>
    </source>
</evidence>
<proteinExistence type="predicted"/>
<gene>
    <name evidence="2" type="ORF">J2Z66_007781</name>
</gene>
<reference evidence="2 3" key="1">
    <citation type="submission" date="2021-03" db="EMBL/GenBank/DDBJ databases">
        <title>Genomic Encyclopedia of Type Strains, Phase IV (KMG-IV): sequencing the most valuable type-strain genomes for metagenomic binning, comparative biology and taxonomic classification.</title>
        <authorList>
            <person name="Goeker M."/>
        </authorList>
    </citation>
    <scope>NUCLEOTIDE SEQUENCE [LARGE SCALE GENOMIC DNA]</scope>
    <source>
        <strain evidence="2 3">DSM 26048</strain>
    </source>
</reference>
<accession>A0ABS4J8H2</accession>
<dbReference type="EMBL" id="JAGGLB010000044">
    <property type="protein sequence ID" value="MBP1996137.1"/>
    <property type="molecule type" value="Genomic_DNA"/>
</dbReference>
<comment type="caution">
    <text evidence="2">The sequence shown here is derived from an EMBL/GenBank/DDBJ whole genome shotgun (WGS) entry which is preliminary data.</text>
</comment>
<protein>
    <submittedName>
        <fullName evidence="2">DnaJ-class molecular chaperone</fullName>
    </submittedName>
</protein>
<evidence type="ECO:0000313" key="3">
    <source>
        <dbReference type="Proteomes" id="UP001519287"/>
    </source>
</evidence>
<dbReference type="RefSeq" id="WP_209978273.1">
    <property type="nucleotide sequence ID" value="NZ_JAGGLB010000044.1"/>
</dbReference>
<feature type="region of interest" description="Disordered" evidence="1">
    <location>
        <begin position="1"/>
        <end position="24"/>
    </location>
</feature>
<evidence type="ECO:0000256" key="1">
    <source>
        <dbReference type="SAM" id="MobiDB-lite"/>
    </source>
</evidence>
<dbReference type="SUPFAM" id="SSF57938">
    <property type="entry name" value="DnaJ/Hsp40 cysteine-rich domain"/>
    <property type="match status" value="1"/>
</dbReference>
<dbReference type="Gene3D" id="2.10.230.10">
    <property type="entry name" value="Heat shock protein DnaJ, cysteine-rich domain"/>
    <property type="match status" value="1"/>
</dbReference>
<keyword evidence="3" id="KW-1185">Reference proteome</keyword>
<sequence>MDCPTCQGNGELEEMKPTGEKHQDQGECVRFDKERVLWPNTCHTCGGSGFLDVSF</sequence>
<organism evidence="2 3">
    <name type="scientific">Paenibacillus eucommiae</name>
    <dbReference type="NCBI Taxonomy" id="1355755"/>
    <lineage>
        <taxon>Bacteria</taxon>
        <taxon>Bacillati</taxon>
        <taxon>Bacillota</taxon>
        <taxon>Bacilli</taxon>
        <taxon>Bacillales</taxon>
        <taxon>Paenibacillaceae</taxon>
        <taxon>Paenibacillus</taxon>
    </lineage>
</organism>
<dbReference type="InterPro" id="IPR036410">
    <property type="entry name" value="HSP_DnaJ_Cys-rich_dom_sf"/>
</dbReference>
<name>A0ABS4J8H2_9BACL</name>